<proteinExistence type="predicted"/>
<sequence length="92" mass="10462">MFCDNQQRARPKCGFCNEEVAKADEMVVERKPIHKNCFKCGSCGEECKVGMSLAVQIPEYGWFFFCGKHKLLSPGERVEAIKARGFQKKAKK</sequence>
<name>A0AC34FXE7_9BILA</name>
<reference evidence="2" key="1">
    <citation type="submission" date="2022-11" db="UniProtKB">
        <authorList>
            <consortium name="WormBaseParasite"/>
        </authorList>
    </citation>
    <scope>IDENTIFICATION</scope>
</reference>
<dbReference type="WBParaSite" id="ES5_v2.g22188.t1">
    <property type="protein sequence ID" value="ES5_v2.g22188.t1"/>
    <property type="gene ID" value="ES5_v2.g22188"/>
</dbReference>
<accession>A0AC34FXE7</accession>
<evidence type="ECO:0000313" key="2">
    <source>
        <dbReference type="WBParaSite" id="ES5_v2.g22188.t1"/>
    </source>
</evidence>
<organism evidence="1 2">
    <name type="scientific">Panagrolaimus sp. ES5</name>
    <dbReference type="NCBI Taxonomy" id="591445"/>
    <lineage>
        <taxon>Eukaryota</taxon>
        <taxon>Metazoa</taxon>
        <taxon>Ecdysozoa</taxon>
        <taxon>Nematoda</taxon>
        <taxon>Chromadorea</taxon>
        <taxon>Rhabditida</taxon>
        <taxon>Tylenchina</taxon>
        <taxon>Panagrolaimomorpha</taxon>
        <taxon>Panagrolaimoidea</taxon>
        <taxon>Panagrolaimidae</taxon>
        <taxon>Panagrolaimus</taxon>
    </lineage>
</organism>
<dbReference type="Proteomes" id="UP000887579">
    <property type="component" value="Unplaced"/>
</dbReference>
<evidence type="ECO:0000313" key="1">
    <source>
        <dbReference type="Proteomes" id="UP000887579"/>
    </source>
</evidence>
<protein>
    <submittedName>
        <fullName evidence="2">LIM zinc-binding domain-containing protein</fullName>
    </submittedName>
</protein>